<dbReference type="EMBL" id="BQNB010018199">
    <property type="protein sequence ID" value="GJT71804.1"/>
    <property type="molecule type" value="Genomic_DNA"/>
</dbReference>
<evidence type="ECO:0000313" key="2">
    <source>
        <dbReference type="Proteomes" id="UP001151760"/>
    </source>
</evidence>
<dbReference type="Proteomes" id="UP001151760">
    <property type="component" value="Unassembled WGS sequence"/>
</dbReference>
<comment type="caution">
    <text evidence="1">The sequence shown here is derived from an EMBL/GenBank/DDBJ whole genome shotgun (WGS) entry which is preliminary data.</text>
</comment>
<reference evidence="1" key="2">
    <citation type="submission" date="2022-01" db="EMBL/GenBank/DDBJ databases">
        <authorList>
            <person name="Yamashiro T."/>
            <person name="Shiraishi A."/>
            <person name="Satake H."/>
            <person name="Nakayama K."/>
        </authorList>
    </citation>
    <scope>NUCLEOTIDE SEQUENCE</scope>
</reference>
<organism evidence="1 2">
    <name type="scientific">Tanacetum coccineum</name>
    <dbReference type="NCBI Taxonomy" id="301880"/>
    <lineage>
        <taxon>Eukaryota</taxon>
        <taxon>Viridiplantae</taxon>
        <taxon>Streptophyta</taxon>
        <taxon>Embryophyta</taxon>
        <taxon>Tracheophyta</taxon>
        <taxon>Spermatophyta</taxon>
        <taxon>Magnoliopsida</taxon>
        <taxon>eudicotyledons</taxon>
        <taxon>Gunneridae</taxon>
        <taxon>Pentapetalae</taxon>
        <taxon>asterids</taxon>
        <taxon>campanulids</taxon>
        <taxon>Asterales</taxon>
        <taxon>Asteraceae</taxon>
        <taxon>Asteroideae</taxon>
        <taxon>Anthemideae</taxon>
        <taxon>Anthemidinae</taxon>
        <taxon>Tanacetum</taxon>
    </lineage>
</organism>
<keyword evidence="2" id="KW-1185">Reference proteome</keyword>
<name>A0ABQ5G8U5_9ASTR</name>
<protein>
    <submittedName>
        <fullName evidence="1">Uncharacterized protein</fullName>
    </submittedName>
</protein>
<reference evidence="1" key="1">
    <citation type="journal article" date="2022" name="Int. J. Mol. Sci.">
        <title>Draft Genome of Tanacetum Coccineum: Genomic Comparison of Closely Related Tanacetum-Family Plants.</title>
        <authorList>
            <person name="Yamashiro T."/>
            <person name="Shiraishi A."/>
            <person name="Nakayama K."/>
            <person name="Satake H."/>
        </authorList>
    </citation>
    <scope>NUCLEOTIDE SEQUENCE</scope>
</reference>
<sequence length="159" mass="17829">MDTIFSIIKEEGGSNGGVVVFDADAKARLLSECEKLYSKEDLQRISRKISTWSRKGLLHKQLGELLISHGCSVTQTVFNEAIEEGNSGTYVAEVLWNRFNGTTSLCKFSLTNHKPFSKIKTLALTNFDTQWLQIILENGIPLLAIRLTVDSFNYRGSVR</sequence>
<gene>
    <name evidence="1" type="ORF">Tco_1031090</name>
</gene>
<proteinExistence type="predicted"/>
<evidence type="ECO:0000313" key="1">
    <source>
        <dbReference type="EMBL" id="GJT71804.1"/>
    </source>
</evidence>
<accession>A0ABQ5G8U5</accession>